<evidence type="ECO:0000259" key="7">
    <source>
        <dbReference type="Pfam" id="PF01494"/>
    </source>
</evidence>
<comment type="caution">
    <text evidence="8">The sequence shown here is derived from an EMBL/GenBank/DDBJ whole genome shotgun (WGS) entry which is preliminary data.</text>
</comment>
<evidence type="ECO:0000313" key="9">
    <source>
        <dbReference type="Proteomes" id="UP000707451"/>
    </source>
</evidence>
<feature type="domain" description="FAD-binding" evidence="7">
    <location>
        <begin position="22"/>
        <end position="200"/>
    </location>
</feature>
<dbReference type="SUPFAM" id="SSF51905">
    <property type="entry name" value="FAD/NAD(P)-binding domain"/>
    <property type="match status" value="1"/>
</dbReference>
<organism evidence="8 9">
    <name type="scientific">Linnemannia hyalina</name>
    <dbReference type="NCBI Taxonomy" id="64524"/>
    <lineage>
        <taxon>Eukaryota</taxon>
        <taxon>Fungi</taxon>
        <taxon>Fungi incertae sedis</taxon>
        <taxon>Mucoromycota</taxon>
        <taxon>Mortierellomycotina</taxon>
        <taxon>Mortierellomycetes</taxon>
        <taxon>Mortierellales</taxon>
        <taxon>Mortierellaceae</taxon>
        <taxon>Linnemannia</taxon>
    </lineage>
</organism>
<keyword evidence="4" id="KW-0560">Oxidoreductase</keyword>
<dbReference type="Pfam" id="PF01494">
    <property type="entry name" value="FAD_binding_3"/>
    <property type="match status" value="2"/>
</dbReference>
<evidence type="ECO:0000256" key="4">
    <source>
        <dbReference type="ARBA" id="ARBA00023002"/>
    </source>
</evidence>
<protein>
    <recommendedName>
        <fullName evidence="7">FAD-binding domain-containing protein</fullName>
    </recommendedName>
</protein>
<dbReference type="EMBL" id="JAHRHY010000002">
    <property type="protein sequence ID" value="KAG9071671.1"/>
    <property type="molecule type" value="Genomic_DNA"/>
</dbReference>
<dbReference type="InterPro" id="IPR036188">
    <property type="entry name" value="FAD/NAD-bd_sf"/>
</dbReference>
<accession>A0A9P7Y5F9</accession>
<sequence length="478" mass="53080">MEINPAVTFKHDRSVMYAKRPKVLIVGAGLAGLTLGMLLHKAGIPFEIYERAAKVKPLGSVMYFSCTTANIFKQCGIYEEFVSLGKYVSTIKMCNENRELEFSIDFEGNEGLYGAKGYMISRPQLYDLLLRQVPKEHIHLGKKVLTMDQGNNKVLIRFSDGSEAEGDILVGADGAYSAVRKGMYEKLKKANKLPASDSLPLPFSTVCLLGQTRPLSAEEFPDLTIDTSQFCNFIATDKMYTWSTSTTAQNTVCWAAILFLDEETSKDNDSFRNSEWGQEAATTMCEQVKNFPIISGGDKILTLQDLIDRSPKELISKVMLEEKVFKTWFDCRTVLIGDACHKFNPAGGVGAANAIHDAIALANGINGLPFHPVADEIEAAFRAYKKERIDWVEKAFGNSKIYRNMAGQSVPSKVTRYLVKRAPPWFMLKLSRRLNTHRPQAAFLPAAEDKGTVKAAPQPSLSIKAPEETEESKTTQIV</sequence>
<dbReference type="InterPro" id="IPR002938">
    <property type="entry name" value="FAD-bd"/>
</dbReference>
<gene>
    <name evidence="8" type="ORF">KI688_005884</name>
</gene>
<dbReference type="PANTHER" id="PTHR47356:SF2">
    <property type="entry name" value="FAD-BINDING DOMAIN-CONTAINING PROTEIN-RELATED"/>
    <property type="match status" value="1"/>
</dbReference>
<dbReference type="Gene3D" id="3.50.50.60">
    <property type="entry name" value="FAD/NAD(P)-binding domain"/>
    <property type="match status" value="1"/>
</dbReference>
<evidence type="ECO:0000256" key="2">
    <source>
        <dbReference type="ARBA" id="ARBA00022630"/>
    </source>
</evidence>
<feature type="transmembrane region" description="Helical" evidence="6">
    <location>
        <begin position="23"/>
        <end position="40"/>
    </location>
</feature>
<feature type="compositionally biased region" description="Basic and acidic residues" evidence="5">
    <location>
        <begin position="465"/>
        <end position="478"/>
    </location>
</feature>
<evidence type="ECO:0000256" key="1">
    <source>
        <dbReference type="ARBA" id="ARBA00007992"/>
    </source>
</evidence>
<reference evidence="8" key="1">
    <citation type="submission" date="2021-06" db="EMBL/GenBank/DDBJ databases">
        <title>Genome Sequence of Mortierella hyaline Strain SCG-10, a Cold-Adapted, Nitrate-Reducing Fungus Isolated from Soil in Minnesota, USA.</title>
        <authorList>
            <person name="Aldossari N."/>
        </authorList>
    </citation>
    <scope>NUCLEOTIDE SEQUENCE</scope>
    <source>
        <strain evidence="8">SCG-10</strain>
    </source>
</reference>
<keyword evidence="6" id="KW-1133">Transmembrane helix</keyword>
<feature type="region of interest" description="Disordered" evidence="5">
    <location>
        <begin position="450"/>
        <end position="478"/>
    </location>
</feature>
<keyword evidence="9" id="KW-1185">Reference proteome</keyword>
<dbReference type="PANTHER" id="PTHR47356">
    <property type="entry name" value="FAD-DEPENDENT MONOOXYGENASE ASQG-RELATED"/>
    <property type="match status" value="1"/>
</dbReference>
<dbReference type="GO" id="GO:0071949">
    <property type="term" value="F:FAD binding"/>
    <property type="evidence" value="ECO:0007669"/>
    <property type="project" value="InterPro"/>
</dbReference>
<evidence type="ECO:0000256" key="6">
    <source>
        <dbReference type="SAM" id="Phobius"/>
    </source>
</evidence>
<keyword evidence="3" id="KW-0274">FAD</keyword>
<feature type="domain" description="FAD-binding" evidence="7">
    <location>
        <begin position="315"/>
        <end position="364"/>
    </location>
</feature>
<dbReference type="GO" id="GO:0004497">
    <property type="term" value="F:monooxygenase activity"/>
    <property type="evidence" value="ECO:0007669"/>
    <property type="project" value="InterPro"/>
</dbReference>
<keyword evidence="6" id="KW-0812">Transmembrane</keyword>
<dbReference type="InterPro" id="IPR050562">
    <property type="entry name" value="FAD_mOase_fung"/>
</dbReference>
<dbReference type="AlphaFoldDB" id="A0A9P7Y5F9"/>
<evidence type="ECO:0000256" key="5">
    <source>
        <dbReference type="SAM" id="MobiDB-lite"/>
    </source>
</evidence>
<dbReference type="Proteomes" id="UP000707451">
    <property type="component" value="Unassembled WGS sequence"/>
</dbReference>
<keyword evidence="2" id="KW-0285">Flavoprotein</keyword>
<proteinExistence type="inferred from homology"/>
<comment type="similarity">
    <text evidence="1">Belongs to the paxM FAD-dependent monooxygenase family.</text>
</comment>
<name>A0A9P7Y5F9_9FUNG</name>
<evidence type="ECO:0000256" key="3">
    <source>
        <dbReference type="ARBA" id="ARBA00022827"/>
    </source>
</evidence>
<dbReference type="PRINTS" id="PR00420">
    <property type="entry name" value="RNGMNOXGNASE"/>
</dbReference>
<evidence type="ECO:0000313" key="8">
    <source>
        <dbReference type="EMBL" id="KAG9071671.1"/>
    </source>
</evidence>
<dbReference type="OrthoDB" id="655030at2759"/>
<keyword evidence="6" id="KW-0472">Membrane</keyword>